<proteinExistence type="predicted"/>
<accession>A0A1V1P3D6</accession>
<name>A0A1V1P3D6_9BACT</name>
<dbReference type="EMBL" id="ATBP01000658">
    <property type="protein sequence ID" value="ETR69392.1"/>
    <property type="molecule type" value="Genomic_DNA"/>
</dbReference>
<evidence type="ECO:0000313" key="1">
    <source>
        <dbReference type="EMBL" id="ETR69392.1"/>
    </source>
</evidence>
<organism evidence="1 2">
    <name type="scientific">Candidatus Magnetoglobus multicellularis str. Araruama</name>
    <dbReference type="NCBI Taxonomy" id="890399"/>
    <lineage>
        <taxon>Bacteria</taxon>
        <taxon>Pseudomonadati</taxon>
        <taxon>Thermodesulfobacteriota</taxon>
        <taxon>Desulfobacteria</taxon>
        <taxon>Desulfobacterales</taxon>
        <taxon>Desulfobacteraceae</taxon>
        <taxon>Candidatus Magnetoglobus</taxon>
    </lineage>
</organism>
<dbReference type="Proteomes" id="UP000189670">
    <property type="component" value="Unassembled WGS sequence"/>
</dbReference>
<protein>
    <submittedName>
        <fullName evidence="1">Uncharacterized protein</fullName>
    </submittedName>
</protein>
<reference evidence="2" key="1">
    <citation type="submission" date="2012-11" db="EMBL/GenBank/DDBJ databases">
        <authorList>
            <person name="Lucero-Rivera Y.E."/>
            <person name="Tovar-Ramirez D."/>
        </authorList>
    </citation>
    <scope>NUCLEOTIDE SEQUENCE [LARGE SCALE GENOMIC DNA]</scope>
    <source>
        <strain evidence="2">Araruama</strain>
    </source>
</reference>
<comment type="caution">
    <text evidence="1">The sequence shown here is derived from an EMBL/GenBank/DDBJ whole genome shotgun (WGS) entry which is preliminary data.</text>
</comment>
<dbReference type="AlphaFoldDB" id="A0A1V1P3D6"/>
<gene>
    <name evidence="1" type="ORF">OMM_09640</name>
</gene>
<evidence type="ECO:0000313" key="2">
    <source>
        <dbReference type="Proteomes" id="UP000189670"/>
    </source>
</evidence>
<sequence length="114" mass="13265">MNKNIINIYRAISCEEKISIEKSLAFIPHADHMAGKWFAEKIDDAAKWGRLFYNWDKKPFFIVLIQLPKHIAELMIKHPRLNGIGPSRYAEGDVVKKVNESILRIEFLPYIPLT</sequence>